<feature type="region of interest" description="Disordered" evidence="1">
    <location>
        <begin position="57"/>
        <end position="79"/>
    </location>
</feature>
<organism evidence="2 3">
    <name type="scientific">Trichoderma harzianum CBS 226.95</name>
    <dbReference type="NCBI Taxonomy" id="983964"/>
    <lineage>
        <taxon>Eukaryota</taxon>
        <taxon>Fungi</taxon>
        <taxon>Dikarya</taxon>
        <taxon>Ascomycota</taxon>
        <taxon>Pezizomycotina</taxon>
        <taxon>Sordariomycetes</taxon>
        <taxon>Hypocreomycetidae</taxon>
        <taxon>Hypocreales</taxon>
        <taxon>Hypocreaceae</taxon>
        <taxon>Trichoderma</taxon>
    </lineage>
</organism>
<keyword evidence="3" id="KW-1185">Reference proteome</keyword>
<dbReference type="Proteomes" id="UP000241690">
    <property type="component" value="Unassembled WGS sequence"/>
</dbReference>
<evidence type="ECO:0000313" key="2">
    <source>
        <dbReference type="EMBL" id="PTB50473.1"/>
    </source>
</evidence>
<dbReference type="EMBL" id="KZ679688">
    <property type="protein sequence ID" value="PTB50473.1"/>
    <property type="molecule type" value="Genomic_DNA"/>
</dbReference>
<dbReference type="RefSeq" id="XP_024770150.1">
    <property type="nucleotide sequence ID" value="XM_024924667.1"/>
</dbReference>
<proteinExistence type="predicted"/>
<gene>
    <name evidence="2" type="ORF">M431DRAFT_95156</name>
</gene>
<evidence type="ECO:0000313" key="3">
    <source>
        <dbReference type="Proteomes" id="UP000241690"/>
    </source>
</evidence>
<evidence type="ECO:0000256" key="1">
    <source>
        <dbReference type="SAM" id="MobiDB-lite"/>
    </source>
</evidence>
<feature type="compositionally biased region" description="Basic and acidic residues" evidence="1">
    <location>
        <begin position="66"/>
        <end position="79"/>
    </location>
</feature>
<name>A0A2T4A0F7_TRIHA</name>
<dbReference type="GeneID" id="36633250"/>
<reference evidence="2 3" key="1">
    <citation type="submission" date="2016-07" db="EMBL/GenBank/DDBJ databases">
        <title>Multiple horizontal gene transfer events from other fungi enriched the ability of initially mycotrophic Trichoderma (Ascomycota) to feed on dead plant biomass.</title>
        <authorList>
            <consortium name="DOE Joint Genome Institute"/>
            <person name="Aerts A."/>
            <person name="Atanasova L."/>
            <person name="Chenthamara K."/>
            <person name="Zhang J."/>
            <person name="Grujic M."/>
            <person name="Henrissat B."/>
            <person name="Kuo A."/>
            <person name="Salamov A."/>
            <person name="Lipzen A."/>
            <person name="Labutti K."/>
            <person name="Barry K."/>
            <person name="Miao Y."/>
            <person name="Rahimi M.J."/>
            <person name="Shen Q."/>
            <person name="Grigoriev I.V."/>
            <person name="Kubicek C.P."/>
            <person name="Druzhinina I.S."/>
        </authorList>
    </citation>
    <scope>NUCLEOTIDE SEQUENCE [LARGE SCALE GENOMIC DNA]</scope>
    <source>
        <strain evidence="2 3">CBS 226.95</strain>
    </source>
</reference>
<protein>
    <submittedName>
        <fullName evidence="2">Uncharacterized protein</fullName>
    </submittedName>
</protein>
<sequence>MSISRPKSEQPAVGATFWRCSETISRKTWNNQILSLLWSEPEMLTEDRQTTFIRATRSKMVSQTKDSNRRDGREETEGG</sequence>
<accession>A0A2T4A0F7</accession>
<dbReference type="AlphaFoldDB" id="A0A2T4A0F7"/>